<feature type="compositionally biased region" description="Basic and acidic residues" evidence="1">
    <location>
        <begin position="749"/>
        <end position="762"/>
    </location>
</feature>
<dbReference type="EMBL" id="CAUJNA010003830">
    <property type="protein sequence ID" value="CAJ1410643.1"/>
    <property type="molecule type" value="Genomic_DNA"/>
</dbReference>
<dbReference type="Proteomes" id="UP001178507">
    <property type="component" value="Unassembled WGS sequence"/>
</dbReference>
<evidence type="ECO:0000313" key="3">
    <source>
        <dbReference type="Proteomes" id="UP001178507"/>
    </source>
</evidence>
<sequence>MICPQEAEDWLPVPLPDGSTIAKVEEQWSWRDEGRTVLLYVRVPGLRGERLKALNQNGLVMVDIRPNLLRLIVTDTSERVTHRFQWLNLWGLIQPGQSRYHLSEDGKRVVAHLRKVNDNFTAGSWLSFLDVRTGRYELRSAVWPKILWELQGAWRSEDEEPIEVLGDQVVWPQGSRDVLLVEEDDSFLLHQVGDGDKVPGSECRGFFQRETLRICWEDGDSWCRICGLALERKEAGREALPLQYDQQLARWIPWLPCEDLRRQSRQWLPALGTEVPLEVRLQAGAEVALCAEEALRSLKEQLLKALEEAPNEGVQTILSDADALPMDLLRRCRVCAMSAEEAGLDGREGRLVEALLALRRGEPLSAPNEAAALGALLRWLQWLRCWLAPGARKNVEAAIDHLKERRLQASKERQHTEALHFASREPQRWFVAWSCELADASDLLSAASKKLHELLRHLARTQQEREGEGLPGEDFYTLFAQARRKVGEELVDIELPATRRRCDALARRWVRRYAEEAARTLFTGPGAKAFRRDFREGGLAIVEDAVDWAILVKLQAEVARLFEESPVTSRSARWLELCSSHLEESGCQALATSVAVLHQLPFSFSDSCWNEKAKTQVSGFKQRRWTAGEVVLWQSQPGTATSEVPESLPKLQDKSGITALLFLNTPAWRPDWGGALRCHVGPISRDIWGDGGRLVLLHEVSFELLESSRPQTVLILQLQPMETFSSSRPAPVMKREPVAKATPAQAEPTKVEMTSHEAEPTKVEMTSHKVIALFETSLSAAFTLD</sequence>
<organism evidence="2 3">
    <name type="scientific">Effrenium voratum</name>
    <dbReference type="NCBI Taxonomy" id="2562239"/>
    <lineage>
        <taxon>Eukaryota</taxon>
        <taxon>Sar</taxon>
        <taxon>Alveolata</taxon>
        <taxon>Dinophyceae</taxon>
        <taxon>Suessiales</taxon>
        <taxon>Symbiodiniaceae</taxon>
        <taxon>Effrenium</taxon>
    </lineage>
</organism>
<keyword evidence="3" id="KW-1185">Reference proteome</keyword>
<dbReference type="AlphaFoldDB" id="A0AA36JQP8"/>
<gene>
    <name evidence="2" type="ORF">EVOR1521_LOCUS31425</name>
</gene>
<reference evidence="2" key="1">
    <citation type="submission" date="2023-08" db="EMBL/GenBank/DDBJ databases">
        <authorList>
            <person name="Chen Y."/>
            <person name="Shah S."/>
            <person name="Dougan E. K."/>
            <person name="Thang M."/>
            <person name="Chan C."/>
        </authorList>
    </citation>
    <scope>NUCLEOTIDE SEQUENCE</scope>
</reference>
<proteinExistence type="predicted"/>
<accession>A0AA36JQP8</accession>
<dbReference type="CDD" id="cd06463">
    <property type="entry name" value="p23_like"/>
    <property type="match status" value="1"/>
</dbReference>
<protein>
    <submittedName>
        <fullName evidence="2">Uncharacterized protein</fullName>
    </submittedName>
</protein>
<comment type="caution">
    <text evidence="2">The sequence shown here is derived from an EMBL/GenBank/DDBJ whole genome shotgun (WGS) entry which is preliminary data.</text>
</comment>
<evidence type="ECO:0000256" key="1">
    <source>
        <dbReference type="SAM" id="MobiDB-lite"/>
    </source>
</evidence>
<evidence type="ECO:0000313" key="2">
    <source>
        <dbReference type="EMBL" id="CAJ1410643.1"/>
    </source>
</evidence>
<feature type="region of interest" description="Disordered" evidence="1">
    <location>
        <begin position="727"/>
        <end position="762"/>
    </location>
</feature>
<name>A0AA36JQP8_9DINO</name>